<gene>
    <name evidence="1" type="ORF">AVDCRST_MAG63-590</name>
</gene>
<proteinExistence type="predicted"/>
<dbReference type="AlphaFoldDB" id="A0A6J4HFH8"/>
<protein>
    <submittedName>
        <fullName evidence="1">Uncharacterized protein</fullName>
    </submittedName>
</protein>
<accession>A0A6J4HFH8</accession>
<name>A0A6J4HFH8_9BACT</name>
<sequence>MTSEPFFTAARPQYLFINFGPGVRWNQNDPATITDARFDEPLSRVGRAADPSRARRLGLSFILSYLHSPPDRIDATLGRILDLSLGRDVPVLVVLDGQNWWGHRHDLWNWWDPAQPGYRPANRLNVEWTGWGPEHAVKICWRNWGRQIRVLPAPNLAAPRFRRACETELRRLARRIKEWADRLPPDMRHLFPGVKVGWETSVGVNAYHYPGGNRYAERYPSDPSRDPQHGLDMKKDFAGGLAPLGYAALVSRGGSRLIRGGPVTLADQEQISADYLRFLAGVCRRAGLKRDEIMVHAGGQFAPWERHYSHATALNPDSVPGWSLYNRAPEDAGDLAAVLAKAGRQDWCAAEWLSFARTADGWAEAFERTLDFRRCRSLSVYNWESIHNRPDALEGLRRTLAEPPRQPR</sequence>
<reference evidence="1" key="1">
    <citation type="submission" date="2020-02" db="EMBL/GenBank/DDBJ databases">
        <authorList>
            <person name="Meier V. D."/>
        </authorList>
    </citation>
    <scope>NUCLEOTIDE SEQUENCE</scope>
    <source>
        <strain evidence="1">AVDCRST_MAG63</strain>
    </source>
</reference>
<dbReference type="EMBL" id="CADCTO010000076">
    <property type="protein sequence ID" value="CAA9222936.1"/>
    <property type="molecule type" value="Genomic_DNA"/>
</dbReference>
<organism evidence="1">
    <name type="scientific">uncultured Armatimonadetes bacterium</name>
    <dbReference type="NCBI Taxonomy" id="157466"/>
    <lineage>
        <taxon>Bacteria</taxon>
        <taxon>Bacillati</taxon>
        <taxon>Armatimonadota</taxon>
        <taxon>environmental samples</taxon>
    </lineage>
</organism>
<evidence type="ECO:0000313" key="1">
    <source>
        <dbReference type="EMBL" id="CAA9222936.1"/>
    </source>
</evidence>